<comment type="caution">
    <text evidence="1">The sequence shown here is derived from an EMBL/GenBank/DDBJ whole genome shotgun (WGS) entry which is preliminary data.</text>
</comment>
<dbReference type="RefSeq" id="XP_056517337.1">
    <property type="nucleotide sequence ID" value="XM_056670964.1"/>
</dbReference>
<dbReference type="Proteomes" id="UP001149079">
    <property type="component" value="Unassembled WGS sequence"/>
</dbReference>
<evidence type="ECO:0000313" key="2">
    <source>
        <dbReference type="Proteomes" id="UP001149079"/>
    </source>
</evidence>
<accession>A0A9W9KV85</accession>
<dbReference type="EMBL" id="JAPQKL010000008">
    <property type="protein sequence ID" value="KAJ5120833.1"/>
    <property type="molecule type" value="Genomic_DNA"/>
</dbReference>
<keyword evidence="2" id="KW-1185">Reference proteome</keyword>
<organism evidence="1 2">
    <name type="scientific">Penicillium bovifimosum</name>
    <dbReference type="NCBI Taxonomy" id="126998"/>
    <lineage>
        <taxon>Eukaryota</taxon>
        <taxon>Fungi</taxon>
        <taxon>Dikarya</taxon>
        <taxon>Ascomycota</taxon>
        <taxon>Pezizomycotina</taxon>
        <taxon>Eurotiomycetes</taxon>
        <taxon>Eurotiomycetidae</taxon>
        <taxon>Eurotiales</taxon>
        <taxon>Aspergillaceae</taxon>
        <taxon>Penicillium</taxon>
    </lineage>
</organism>
<sequence length="66" mass="7363">MRPEIPLNPYRQQITDVVLLGKTGEDISTVLFDVHGREVTGRTINTRLQEWGRSCPTGTPDALAIE</sequence>
<evidence type="ECO:0000313" key="1">
    <source>
        <dbReference type="EMBL" id="KAJ5120833.1"/>
    </source>
</evidence>
<reference evidence="1" key="1">
    <citation type="submission" date="2022-11" db="EMBL/GenBank/DDBJ databases">
        <authorList>
            <person name="Petersen C."/>
        </authorList>
    </citation>
    <scope>NUCLEOTIDE SEQUENCE</scope>
    <source>
        <strain evidence="1">IBT 22155</strain>
    </source>
</reference>
<gene>
    <name evidence="1" type="ORF">N7515_010221</name>
</gene>
<dbReference type="AlphaFoldDB" id="A0A9W9KV85"/>
<reference evidence="1" key="2">
    <citation type="journal article" date="2023" name="IMA Fungus">
        <title>Comparative genomic study of the Penicillium genus elucidates a diverse pangenome and 15 lateral gene transfer events.</title>
        <authorList>
            <person name="Petersen C."/>
            <person name="Sorensen T."/>
            <person name="Nielsen M.R."/>
            <person name="Sondergaard T.E."/>
            <person name="Sorensen J.L."/>
            <person name="Fitzpatrick D.A."/>
            <person name="Frisvad J.C."/>
            <person name="Nielsen K.L."/>
        </authorList>
    </citation>
    <scope>NUCLEOTIDE SEQUENCE</scope>
    <source>
        <strain evidence="1">IBT 22155</strain>
    </source>
</reference>
<name>A0A9W9KV85_9EURO</name>
<proteinExistence type="predicted"/>
<dbReference type="OrthoDB" id="5392716at2759"/>
<protein>
    <submittedName>
        <fullName evidence="1">Uncharacterized protein</fullName>
    </submittedName>
</protein>
<dbReference type="GeneID" id="81410135"/>